<dbReference type="EMBL" id="VSRR010011567">
    <property type="protein sequence ID" value="MPC53364.1"/>
    <property type="molecule type" value="Genomic_DNA"/>
</dbReference>
<accession>A0A5B7G9Z3</accession>
<reference evidence="1 2" key="1">
    <citation type="submission" date="2019-05" db="EMBL/GenBank/DDBJ databases">
        <title>Another draft genome of Portunus trituberculatus and its Hox gene families provides insights of decapod evolution.</title>
        <authorList>
            <person name="Jeong J.-H."/>
            <person name="Song I."/>
            <person name="Kim S."/>
            <person name="Choi T."/>
            <person name="Kim D."/>
            <person name="Ryu S."/>
            <person name="Kim W."/>
        </authorList>
    </citation>
    <scope>NUCLEOTIDE SEQUENCE [LARGE SCALE GENOMIC DNA]</scope>
    <source>
        <tissue evidence="1">Muscle</tissue>
    </source>
</reference>
<comment type="caution">
    <text evidence="1">The sequence shown here is derived from an EMBL/GenBank/DDBJ whole genome shotgun (WGS) entry which is preliminary data.</text>
</comment>
<protein>
    <submittedName>
        <fullName evidence="1">Uncharacterized protein</fullName>
    </submittedName>
</protein>
<gene>
    <name evidence="1" type="ORF">E2C01_047253</name>
</gene>
<proteinExistence type="predicted"/>
<evidence type="ECO:0000313" key="2">
    <source>
        <dbReference type="Proteomes" id="UP000324222"/>
    </source>
</evidence>
<name>A0A5B7G9Z3_PORTR</name>
<dbReference type="Proteomes" id="UP000324222">
    <property type="component" value="Unassembled WGS sequence"/>
</dbReference>
<evidence type="ECO:0000313" key="1">
    <source>
        <dbReference type="EMBL" id="MPC53364.1"/>
    </source>
</evidence>
<dbReference type="AlphaFoldDB" id="A0A5B7G9Z3"/>
<sequence length="178" mass="19405">MDAGHRGGRRARWPLALLHTTTQHSTGTLYTPLTLSSCTPSFRYQTISSLLDQVSFSTTISDTLLSSTPTALQPFMHKIRRFQALLSSSDTLLSLNITYRFLLPSPSVIYVLPSDTNPQALIRHPFSHPCPAPLASLLLMASQPPPKTCVCPLHANSRCTSISLASPGILFPIQVHIG</sequence>
<organism evidence="1 2">
    <name type="scientific">Portunus trituberculatus</name>
    <name type="common">Swimming crab</name>
    <name type="synonym">Neptunus trituberculatus</name>
    <dbReference type="NCBI Taxonomy" id="210409"/>
    <lineage>
        <taxon>Eukaryota</taxon>
        <taxon>Metazoa</taxon>
        <taxon>Ecdysozoa</taxon>
        <taxon>Arthropoda</taxon>
        <taxon>Crustacea</taxon>
        <taxon>Multicrustacea</taxon>
        <taxon>Malacostraca</taxon>
        <taxon>Eumalacostraca</taxon>
        <taxon>Eucarida</taxon>
        <taxon>Decapoda</taxon>
        <taxon>Pleocyemata</taxon>
        <taxon>Brachyura</taxon>
        <taxon>Eubrachyura</taxon>
        <taxon>Portunoidea</taxon>
        <taxon>Portunidae</taxon>
        <taxon>Portuninae</taxon>
        <taxon>Portunus</taxon>
    </lineage>
</organism>
<keyword evidence="2" id="KW-1185">Reference proteome</keyword>